<dbReference type="PANTHER" id="PTHR10587:SF133">
    <property type="entry name" value="CHITIN DEACETYLASE 1-RELATED"/>
    <property type="match status" value="1"/>
</dbReference>
<evidence type="ECO:0000256" key="2">
    <source>
        <dbReference type="ARBA" id="ARBA00022801"/>
    </source>
</evidence>
<dbReference type="InterPro" id="IPR002509">
    <property type="entry name" value="NODB_dom"/>
</dbReference>
<accession>A0A4Y8IIA6</accession>
<evidence type="ECO:0000313" key="5">
    <source>
        <dbReference type="EMBL" id="TFB18862.1"/>
    </source>
</evidence>
<dbReference type="GO" id="GO:0016810">
    <property type="term" value="F:hydrolase activity, acting on carbon-nitrogen (but not peptide) bonds"/>
    <property type="evidence" value="ECO:0007669"/>
    <property type="project" value="InterPro"/>
</dbReference>
<dbReference type="SUPFAM" id="SSF88713">
    <property type="entry name" value="Glycoside hydrolase/deacetylase"/>
    <property type="match status" value="1"/>
</dbReference>
<dbReference type="InterPro" id="IPR011330">
    <property type="entry name" value="Glyco_hydro/deAcase_b/a-brl"/>
</dbReference>
<dbReference type="RefSeq" id="WP_134340560.1">
    <property type="nucleotide sequence ID" value="NZ_SOPW01000012.1"/>
</dbReference>
<organism evidence="5 6">
    <name type="scientific">Filobacillus milosensis</name>
    <dbReference type="NCBI Taxonomy" id="94137"/>
    <lineage>
        <taxon>Bacteria</taxon>
        <taxon>Bacillati</taxon>
        <taxon>Bacillota</taxon>
        <taxon>Bacilli</taxon>
        <taxon>Bacillales</taxon>
        <taxon>Bacillaceae</taxon>
        <taxon>Filobacillus</taxon>
    </lineage>
</organism>
<evidence type="ECO:0000256" key="3">
    <source>
        <dbReference type="SAM" id="MobiDB-lite"/>
    </source>
</evidence>
<keyword evidence="6" id="KW-1185">Reference proteome</keyword>
<dbReference type="GO" id="GO:0046872">
    <property type="term" value="F:metal ion binding"/>
    <property type="evidence" value="ECO:0007669"/>
    <property type="project" value="UniProtKB-KW"/>
</dbReference>
<keyword evidence="1" id="KW-0479">Metal-binding</keyword>
<dbReference type="AlphaFoldDB" id="A0A4Y8IIA6"/>
<dbReference type="CDD" id="cd10917">
    <property type="entry name" value="CE4_NodB_like_6s_7s"/>
    <property type="match status" value="1"/>
</dbReference>
<dbReference type="InterPro" id="IPR050248">
    <property type="entry name" value="Polysacc_deacetylase_ArnD"/>
</dbReference>
<dbReference type="Pfam" id="PF01522">
    <property type="entry name" value="Polysacc_deac_1"/>
    <property type="match status" value="1"/>
</dbReference>
<feature type="compositionally biased region" description="Polar residues" evidence="3">
    <location>
        <begin position="203"/>
        <end position="213"/>
    </location>
</feature>
<feature type="region of interest" description="Disordered" evidence="3">
    <location>
        <begin position="159"/>
        <end position="214"/>
    </location>
</feature>
<gene>
    <name evidence="5" type="ORF">E3U55_11355</name>
</gene>
<dbReference type="Proteomes" id="UP000297975">
    <property type="component" value="Unassembled WGS sequence"/>
</dbReference>
<dbReference type="GO" id="GO:0016020">
    <property type="term" value="C:membrane"/>
    <property type="evidence" value="ECO:0007669"/>
    <property type="project" value="TreeGrafter"/>
</dbReference>
<evidence type="ECO:0000313" key="6">
    <source>
        <dbReference type="Proteomes" id="UP000297975"/>
    </source>
</evidence>
<feature type="domain" description="NodB homology" evidence="4">
    <location>
        <begin position="326"/>
        <end position="501"/>
    </location>
</feature>
<dbReference type="PROSITE" id="PS51677">
    <property type="entry name" value="NODB"/>
    <property type="match status" value="1"/>
</dbReference>
<feature type="compositionally biased region" description="Acidic residues" evidence="3">
    <location>
        <begin position="180"/>
        <end position="189"/>
    </location>
</feature>
<sequence>MSYTFKLIELIELNNGHAKIRISINQEEKLFWLKLDTLTYKSLNQVYNQLNGSLTRLSFMSKRNPFTDSFSSTLTAVKGYEQRKLDFNCSELYTHKLNQIKEASTFKQIEELSFIELPENMAQAKKAKETNKKEKQGETNKAKGFASFKVDDVVKQTETTSNKKEDVVEQNNSTSLKEDQAEEQVDEDIIFDKEQSESDSYKESPSLNQSPSINELDLIDQDESARWLGSVSFVKVFQKGLMAAAALALVLAFSNEHFFATESETSEFNEDKYLVSSSVNLSEKDVSIGKKAQEEASVQGVQVIQSEKEFPMYEVKQDLFYGLPEGYVALTFDDGPSYFTKEIVDVLSQHGVAGTFFFVGTQIEKYPEYVSYTEDEGQVVGSHSHQHANLNNLTPSLLKNDILESITGLEGLVGKQVELFRPPYGAADSEVVEVLKHQNLKTVMWNRDPRDWEANSKNDIVEYFKNVNPSGGIYILHENQYTLEALPEILDYLESKGLKVVGLQ</sequence>
<feature type="compositionally biased region" description="Basic and acidic residues" evidence="3">
    <location>
        <begin position="190"/>
        <end position="202"/>
    </location>
</feature>
<name>A0A4Y8IIA6_9BACI</name>
<keyword evidence="2" id="KW-0378">Hydrolase</keyword>
<dbReference type="PANTHER" id="PTHR10587">
    <property type="entry name" value="GLYCOSYL TRANSFERASE-RELATED"/>
    <property type="match status" value="1"/>
</dbReference>
<dbReference type="EMBL" id="SOPW01000012">
    <property type="protein sequence ID" value="TFB18862.1"/>
    <property type="molecule type" value="Genomic_DNA"/>
</dbReference>
<proteinExistence type="predicted"/>
<dbReference type="OrthoDB" id="9812065at2"/>
<dbReference type="GO" id="GO:0005975">
    <property type="term" value="P:carbohydrate metabolic process"/>
    <property type="evidence" value="ECO:0007669"/>
    <property type="project" value="InterPro"/>
</dbReference>
<dbReference type="Gene3D" id="3.20.20.370">
    <property type="entry name" value="Glycoside hydrolase/deacetylase"/>
    <property type="match status" value="1"/>
</dbReference>
<evidence type="ECO:0000259" key="4">
    <source>
        <dbReference type="PROSITE" id="PS51677"/>
    </source>
</evidence>
<reference evidence="5 6" key="1">
    <citation type="submission" date="2019-03" db="EMBL/GenBank/DDBJ databases">
        <authorList>
            <person name="He R.-H."/>
        </authorList>
    </citation>
    <scope>NUCLEOTIDE SEQUENCE [LARGE SCALE GENOMIC DNA]</scope>
    <source>
        <strain evidence="6">SH 714</strain>
    </source>
</reference>
<protein>
    <submittedName>
        <fullName evidence="5">Polysaccharide deacetylase family protein</fullName>
    </submittedName>
</protein>
<evidence type="ECO:0000256" key="1">
    <source>
        <dbReference type="ARBA" id="ARBA00022723"/>
    </source>
</evidence>
<comment type="caution">
    <text evidence="5">The sequence shown here is derived from an EMBL/GenBank/DDBJ whole genome shotgun (WGS) entry which is preliminary data.</text>
</comment>